<dbReference type="Gene3D" id="3.40.50.300">
    <property type="entry name" value="P-loop containing nucleotide triphosphate hydrolases"/>
    <property type="match status" value="1"/>
</dbReference>
<protein>
    <recommendedName>
        <fullName evidence="2">(d)CMP kinase</fullName>
    </recommendedName>
</protein>
<dbReference type="AlphaFoldDB" id="X1FTA5"/>
<dbReference type="EMBL" id="BARU01010387">
    <property type="protein sequence ID" value="GAH32574.1"/>
    <property type="molecule type" value="Genomic_DNA"/>
</dbReference>
<evidence type="ECO:0000313" key="1">
    <source>
        <dbReference type="EMBL" id="GAH32574.1"/>
    </source>
</evidence>
<organism evidence="1">
    <name type="scientific">marine sediment metagenome</name>
    <dbReference type="NCBI Taxonomy" id="412755"/>
    <lineage>
        <taxon>unclassified sequences</taxon>
        <taxon>metagenomes</taxon>
        <taxon>ecological metagenomes</taxon>
    </lineage>
</organism>
<sequence length="259" mass="30274">NYFSENNDDIDKYIDDLVLKINNEKDLYVLDSRMAWHFINESFKIHLTVNPIVAAKRVVSDNHRDNEPIVKDIYEKSLNLLERRAAEDKRFNDKYGVDCSDLSNFDLVIDSTISSIEEISKLIFHLYTEFSNKAAVNKYWVSPMSLYPTEHVRTLERDETKRIKQSISKNGFYRSNVIEIVKFGTDLFIWDGHKRTSTAIFNKISLIPIDILAKDDDEIHSGNVVSHFIAATFNLSWLYDWEDVHGFMFESYPKVKQNS</sequence>
<comment type="caution">
    <text evidence="1">The sequence shown here is derived from an EMBL/GenBank/DDBJ whole genome shotgun (WGS) entry which is preliminary data.</text>
</comment>
<accession>X1FTA5</accession>
<reference evidence="1" key="1">
    <citation type="journal article" date="2014" name="Front. Microbiol.">
        <title>High frequency of phylogenetically diverse reductive dehalogenase-homologous genes in deep subseafloor sedimentary metagenomes.</title>
        <authorList>
            <person name="Kawai M."/>
            <person name="Futagami T."/>
            <person name="Toyoda A."/>
            <person name="Takaki Y."/>
            <person name="Nishi S."/>
            <person name="Hori S."/>
            <person name="Arai W."/>
            <person name="Tsubouchi T."/>
            <person name="Morono Y."/>
            <person name="Uchiyama I."/>
            <person name="Ito T."/>
            <person name="Fujiyama A."/>
            <person name="Inagaki F."/>
            <person name="Takami H."/>
        </authorList>
    </citation>
    <scope>NUCLEOTIDE SEQUENCE</scope>
    <source>
        <strain evidence="1">Expedition CK06-06</strain>
    </source>
</reference>
<name>X1FTA5_9ZZZZ</name>
<feature type="non-terminal residue" evidence="1">
    <location>
        <position position="1"/>
    </location>
</feature>
<gene>
    <name evidence="1" type="ORF">S03H2_19818</name>
</gene>
<evidence type="ECO:0008006" key="2">
    <source>
        <dbReference type="Google" id="ProtNLM"/>
    </source>
</evidence>
<dbReference type="SUPFAM" id="SSF110849">
    <property type="entry name" value="ParB/Sulfiredoxin"/>
    <property type="match status" value="1"/>
</dbReference>
<dbReference type="InterPro" id="IPR036086">
    <property type="entry name" value="ParB/Sulfiredoxin_sf"/>
</dbReference>
<dbReference type="InterPro" id="IPR027417">
    <property type="entry name" value="P-loop_NTPase"/>
</dbReference>
<proteinExistence type="predicted"/>